<protein>
    <submittedName>
        <fullName evidence="2">Uncharacterized protein</fullName>
    </submittedName>
</protein>
<evidence type="ECO:0000313" key="2">
    <source>
        <dbReference type="EMBL" id="CEK58227.1"/>
    </source>
</evidence>
<reference evidence="2" key="1">
    <citation type="submission" date="2014-12" db="EMBL/GenBank/DDBJ databases">
        <title>Insight into the proteome of Arion vulgaris.</title>
        <authorList>
            <person name="Aradska J."/>
            <person name="Bulat T."/>
            <person name="Smidak R."/>
            <person name="Sarate P."/>
            <person name="Gangsoo J."/>
            <person name="Sialana F."/>
            <person name="Bilban M."/>
            <person name="Lubec G."/>
        </authorList>
    </citation>
    <scope>NUCLEOTIDE SEQUENCE</scope>
    <source>
        <tissue evidence="2">Skin</tissue>
    </source>
</reference>
<evidence type="ECO:0000256" key="1">
    <source>
        <dbReference type="SAM" id="MobiDB-lite"/>
    </source>
</evidence>
<name>A0A0B6YPZ3_9EUPU</name>
<dbReference type="EMBL" id="HACG01011362">
    <property type="protein sequence ID" value="CEK58227.1"/>
    <property type="molecule type" value="Transcribed_RNA"/>
</dbReference>
<dbReference type="AlphaFoldDB" id="A0A0B6YPZ3"/>
<organism evidence="2">
    <name type="scientific">Arion vulgaris</name>
    <dbReference type="NCBI Taxonomy" id="1028688"/>
    <lineage>
        <taxon>Eukaryota</taxon>
        <taxon>Metazoa</taxon>
        <taxon>Spiralia</taxon>
        <taxon>Lophotrochozoa</taxon>
        <taxon>Mollusca</taxon>
        <taxon>Gastropoda</taxon>
        <taxon>Heterobranchia</taxon>
        <taxon>Euthyneura</taxon>
        <taxon>Panpulmonata</taxon>
        <taxon>Eupulmonata</taxon>
        <taxon>Stylommatophora</taxon>
        <taxon>Helicina</taxon>
        <taxon>Arionoidea</taxon>
        <taxon>Arionidae</taxon>
        <taxon>Arion</taxon>
    </lineage>
</organism>
<sequence length="133" mass="14728">RNLSPIISLLDNQDTVSFHRNITDSLALSVRTSQESATEGTSYDENNWGHSSAAGVLNVSDCDKYLKLLSVNRHLDTMSQTHKSVQSSMKRESEHFFSGKTNCPPSSNSDYSCSLQLAKLRDQASPVSKEHHS</sequence>
<feature type="compositionally biased region" description="Polar residues" evidence="1">
    <location>
        <begin position="78"/>
        <end position="88"/>
    </location>
</feature>
<gene>
    <name evidence="2" type="primary">ORF32401</name>
</gene>
<feature type="compositionally biased region" description="Polar residues" evidence="1">
    <location>
        <begin position="99"/>
        <end position="111"/>
    </location>
</feature>
<accession>A0A0B6YPZ3</accession>
<proteinExistence type="predicted"/>
<feature type="region of interest" description="Disordered" evidence="1">
    <location>
        <begin position="78"/>
        <end position="111"/>
    </location>
</feature>
<feature type="non-terminal residue" evidence="2">
    <location>
        <position position="133"/>
    </location>
</feature>
<feature type="non-terminal residue" evidence="2">
    <location>
        <position position="1"/>
    </location>
</feature>